<proteinExistence type="predicted"/>
<organism evidence="1 2">
    <name type="scientific">Halobacillus mangrovi</name>
    <dbReference type="NCBI Taxonomy" id="402384"/>
    <lineage>
        <taxon>Bacteria</taxon>
        <taxon>Bacillati</taxon>
        <taxon>Bacillota</taxon>
        <taxon>Bacilli</taxon>
        <taxon>Bacillales</taxon>
        <taxon>Bacillaceae</taxon>
        <taxon>Halobacillus</taxon>
    </lineage>
</organism>
<accession>A0A1W5ZZY9</accession>
<dbReference type="AlphaFoldDB" id="A0A1W5ZZY9"/>
<dbReference type="Proteomes" id="UP000192527">
    <property type="component" value="Chromosome"/>
</dbReference>
<name>A0A1W5ZZY9_9BACI</name>
<reference evidence="1 2" key="1">
    <citation type="submission" date="2017-04" db="EMBL/GenBank/DDBJ databases">
        <title>The whole genome sequencing and assembly of Halobacillus mangrovi strain.</title>
        <authorList>
            <person name="Lee S.-J."/>
            <person name="Park M.-K."/>
            <person name="Kim J.-Y."/>
            <person name="Lee Y.-J."/>
            <person name="Yi H."/>
            <person name="Bahn Y.-S."/>
            <person name="Kim J.F."/>
            <person name="Lee D.-W."/>
        </authorList>
    </citation>
    <scope>NUCLEOTIDE SEQUENCE [LARGE SCALE GENOMIC DNA]</scope>
    <source>
        <strain evidence="1 2">KTB 131</strain>
    </source>
</reference>
<keyword evidence="2" id="KW-1185">Reference proteome</keyword>
<dbReference type="Pfam" id="PF07799">
    <property type="entry name" value="DUF1643"/>
    <property type="match status" value="1"/>
</dbReference>
<dbReference type="EMBL" id="CP020772">
    <property type="protein sequence ID" value="ARI78801.1"/>
    <property type="molecule type" value="Genomic_DNA"/>
</dbReference>
<gene>
    <name evidence="1" type="ORF">HM131_19025</name>
</gene>
<sequence>MRDPHRVNLFQKTPFLILNIIMREKSSFKGGNVIKRKILFSSYVDEERIVTTPKEIELRNIANHYRYLISIPFRNRIKQRIAVVIMKNPSEAGIFDNSINRRLSDDTIYNVCDYLYKHSFNFSKVIILNLFPIFGPNMKNLVNDKPNELLGEDLNSNKNNEVFSEVFNSLNHVPHRIILAWGGYPNLGNNLPKVVKAKFRKLYKDRINEVINIIGNRPTYKVGDSLSGSKFPAHGKVWYDFEPMKQFSHPIV</sequence>
<dbReference type="InterPro" id="IPR012441">
    <property type="entry name" value="DUF1643"/>
</dbReference>
<dbReference type="OrthoDB" id="2863085at2"/>
<evidence type="ECO:0000313" key="2">
    <source>
        <dbReference type="Proteomes" id="UP000192527"/>
    </source>
</evidence>
<dbReference type="STRING" id="402384.HM131_19025"/>
<dbReference type="KEGG" id="hmn:HM131_19025"/>
<protein>
    <recommendedName>
        <fullName evidence="3">DUF1643 domain-containing protein</fullName>
    </recommendedName>
</protein>
<evidence type="ECO:0000313" key="1">
    <source>
        <dbReference type="EMBL" id="ARI78801.1"/>
    </source>
</evidence>
<dbReference type="RefSeq" id="WP_085031260.1">
    <property type="nucleotide sequence ID" value="NZ_CP020772.1"/>
</dbReference>
<evidence type="ECO:0008006" key="3">
    <source>
        <dbReference type="Google" id="ProtNLM"/>
    </source>
</evidence>